<dbReference type="Gene3D" id="1.10.3100.10">
    <property type="entry name" value="Putative cytoplasmic protein"/>
    <property type="match status" value="1"/>
</dbReference>
<evidence type="ECO:0000313" key="2">
    <source>
        <dbReference type="Proteomes" id="UP000000628"/>
    </source>
</evidence>
<gene>
    <name evidence="1" type="ordered locus">Jden_2332</name>
</gene>
<reference evidence="1 2" key="1">
    <citation type="journal article" date="2009" name="Stand. Genomic Sci.">
        <title>Complete genome sequence of Jonesia denitrificans type strain (Prevot 55134).</title>
        <authorList>
            <person name="Pukall R."/>
            <person name="Gehrich-Schroter G."/>
            <person name="Lapidus A."/>
            <person name="Nolan M."/>
            <person name="Glavina Del Rio T."/>
            <person name="Lucas S."/>
            <person name="Chen F."/>
            <person name="Tice H."/>
            <person name="Pitluck S."/>
            <person name="Cheng J.F."/>
            <person name="Copeland A."/>
            <person name="Saunders E."/>
            <person name="Brettin T."/>
            <person name="Detter J.C."/>
            <person name="Bruce D."/>
            <person name="Goodwin L."/>
            <person name="Pati A."/>
            <person name="Ivanova N."/>
            <person name="Mavromatis K."/>
            <person name="Ovchinnikova G."/>
            <person name="Chen A."/>
            <person name="Palaniappan K."/>
            <person name="Land M."/>
            <person name="Hauser L."/>
            <person name="Chang Y.J."/>
            <person name="Jeffries C.D."/>
            <person name="Chain P."/>
            <person name="Goker M."/>
            <person name="Bristow J."/>
            <person name="Eisen J.A."/>
            <person name="Markowitz V."/>
            <person name="Hugenholtz P."/>
            <person name="Kyrpides N.C."/>
            <person name="Klenk H.P."/>
            <person name="Han C."/>
        </authorList>
    </citation>
    <scope>NUCLEOTIDE SEQUENCE [LARGE SCALE GENOMIC DNA]</scope>
    <source>
        <strain evidence="2">ATCC 14870 / DSM 20603 / BCRC 15368 / CIP 55.134 / JCM 11481 / NBRC 15587 / NCTC 10816 / Prevot 55134</strain>
    </source>
</reference>
<dbReference type="HOGENOM" id="CLU_1882957_0_0_11"/>
<accession>C7R279</accession>
<protein>
    <submittedName>
        <fullName evidence="1">Uncharacterized protein</fullName>
    </submittedName>
</protein>
<dbReference type="EMBL" id="CP001706">
    <property type="protein sequence ID" value="ACV09967.1"/>
    <property type="molecule type" value="Genomic_DNA"/>
</dbReference>
<keyword evidence="2" id="KW-1185">Reference proteome</keyword>
<organism evidence="1 2">
    <name type="scientific">Jonesia denitrificans (strain ATCC 14870 / DSM 20603 / BCRC 15368 / CIP 55.134 / JCM 11481 / NBRC 15587 / NCTC 10816 / Prevot 55134)</name>
    <name type="common">Listeria denitrificans</name>
    <dbReference type="NCBI Taxonomy" id="471856"/>
    <lineage>
        <taxon>Bacteria</taxon>
        <taxon>Bacillati</taxon>
        <taxon>Actinomycetota</taxon>
        <taxon>Actinomycetes</taxon>
        <taxon>Micrococcales</taxon>
        <taxon>Jonesiaceae</taxon>
        <taxon>Jonesia</taxon>
    </lineage>
</organism>
<dbReference type="InterPro" id="IPR027910">
    <property type="entry name" value="YdiL_sf"/>
</dbReference>
<dbReference type="AlphaFoldDB" id="C7R279"/>
<dbReference type="InterPro" id="IPR015060">
    <property type="entry name" value="Aca2_YdiL-like"/>
</dbReference>
<name>C7R279_JONDD</name>
<dbReference type="KEGG" id="jde:Jden_2332"/>
<dbReference type="RefSeq" id="WP_015772579.1">
    <property type="nucleotide sequence ID" value="NC_013174.1"/>
</dbReference>
<evidence type="ECO:0000313" key="1">
    <source>
        <dbReference type="EMBL" id="ACV09967.1"/>
    </source>
</evidence>
<dbReference type="Proteomes" id="UP000000628">
    <property type="component" value="Chromosome"/>
</dbReference>
<sequence>MNPATFNALRSAIGLEQQTIASALGLGAHGKRSVERWCATITPPAHAVTYLLEMVDRYDKFLEGEMEQIDLAADTGRAIDLIVFKNEASFLTATDGKSGLPWSMYSSAIQQAALYAHMSGVEFAVEYVHIEAKAP</sequence>
<dbReference type="Pfam" id="PF08965">
    <property type="entry name" value="Aca2_YdiL"/>
    <property type="match status" value="1"/>
</dbReference>
<proteinExistence type="predicted"/>